<comment type="caution">
    <text evidence="2">The sequence shown here is derived from an EMBL/GenBank/DDBJ whole genome shotgun (WGS) entry which is preliminary data.</text>
</comment>
<evidence type="ECO:0000259" key="1">
    <source>
        <dbReference type="Pfam" id="PF25905"/>
    </source>
</evidence>
<proteinExistence type="predicted"/>
<keyword evidence="3" id="KW-1185">Reference proteome</keyword>
<dbReference type="AlphaFoldDB" id="A0ABD5WJ04"/>
<dbReference type="RefSeq" id="WP_276281652.1">
    <property type="nucleotide sequence ID" value="NZ_CP119809.1"/>
</dbReference>
<dbReference type="EMBL" id="JBHSZH010000005">
    <property type="protein sequence ID" value="MFC7080497.1"/>
    <property type="molecule type" value="Genomic_DNA"/>
</dbReference>
<dbReference type="InterPro" id="IPR058267">
    <property type="entry name" value="DUF7961"/>
</dbReference>
<accession>A0ABD5WJ04</accession>
<dbReference type="InterPro" id="IPR036237">
    <property type="entry name" value="Xyl_isomerase-like_sf"/>
</dbReference>
<name>A0ABD5WJ04_9EURY</name>
<dbReference type="SUPFAM" id="SSF51658">
    <property type="entry name" value="Xylose isomerase-like"/>
    <property type="match status" value="1"/>
</dbReference>
<dbReference type="Pfam" id="PF25905">
    <property type="entry name" value="DUF7961"/>
    <property type="match status" value="1"/>
</dbReference>
<dbReference type="GeneID" id="79302863"/>
<feature type="domain" description="DUF7961" evidence="1">
    <location>
        <begin position="20"/>
        <end position="125"/>
    </location>
</feature>
<dbReference type="Proteomes" id="UP001596407">
    <property type="component" value="Unassembled WGS sequence"/>
</dbReference>
<gene>
    <name evidence="2" type="ORF">ACFQJ6_10580</name>
</gene>
<organism evidence="2 3">
    <name type="scientific">Halorussus caseinilyticus</name>
    <dbReference type="NCBI Taxonomy" id="3034025"/>
    <lineage>
        <taxon>Archaea</taxon>
        <taxon>Methanobacteriati</taxon>
        <taxon>Methanobacteriota</taxon>
        <taxon>Stenosarchaea group</taxon>
        <taxon>Halobacteria</taxon>
        <taxon>Halobacteriales</taxon>
        <taxon>Haladaptataceae</taxon>
        <taxon>Halorussus</taxon>
    </lineage>
</organism>
<protein>
    <recommendedName>
        <fullName evidence="1">DUF7961 domain-containing protein</fullName>
    </recommendedName>
</protein>
<evidence type="ECO:0000313" key="2">
    <source>
        <dbReference type="EMBL" id="MFC7080497.1"/>
    </source>
</evidence>
<sequence>MSATRSADVRTAIERCRVEDATPVSLDADAIPSTAREDLRELKRELDADDFVAARVVVSACFGEDCSFATQDEADRVREYVQAASFLGASTVTVEFDSVADESKVRPALAAVAERARREGVTLDVAGPITLEH</sequence>
<evidence type="ECO:0000313" key="3">
    <source>
        <dbReference type="Proteomes" id="UP001596407"/>
    </source>
</evidence>
<reference evidence="2 3" key="1">
    <citation type="journal article" date="2019" name="Int. J. Syst. Evol. Microbiol.">
        <title>The Global Catalogue of Microorganisms (GCM) 10K type strain sequencing project: providing services to taxonomists for standard genome sequencing and annotation.</title>
        <authorList>
            <consortium name="The Broad Institute Genomics Platform"/>
            <consortium name="The Broad Institute Genome Sequencing Center for Infectious Disease"/>
            <person name="Wu L."/>
            <person name="Ma J."/>
        </authorList>
    </citation>
    <scope>NUCLEOTIDE SEQUENCE [LARGE SCALE GENOMIC DNA]</scope>
    <source>
        <strain evidence="2 3">DT72</strain>
    </source>
</reference>
<dbReference type="Gene3D" id="3.20.20.150">
    <property type="entry name" value="Divalent-metal-dependent TIM barrel enzymes"/>
    <property type="match status" value="1"/>
</dbReference>